<dbReference type="SMART" id="SM00028">
    <property type="entry name" value="TPR"/>
    <property type="match status" value="2"/>
</dbReference>
<dbReference type="Pfam" id="PF13181">
    <property type="entry name" value="TPR_8"/>
    <property type="match status" value="1"/>
</dbReference>
<dbReference type="AlphaFoldDB" id="A0A348WQP0"/>
<protein>
    <submittedName>
        <fullName evidence="2">Pilus assembly protein PilF</fullName>
    </submittedName>
</protein>
<keyword evidence="1" id="KW-0802">TPR repeat</keyword>
<feature type="repeat" description="TPR" evidence="1">
    <location>
        <begin position="59"/>
        <end position="92"/>
    </location>
</feature>
<dbReference type="SUPFAM" id="SSF48452">
    <property type="entry name" value="TPR-like"/>
    <property type="match status" value="1"/>
</dbReference>
<organism evidence="2 3">
    <name type="scientific">Idiomarina baltica</name>
    <dbReference type="NCBI Taxonomy" id="190892"/>
    <lineage>
        <taxon>Bacteria</taxon>
        <taxon>Pseudomonadati</taxon>
        <taxon>Pseudomonadota</taxon>
        <taxon>Gammaproteobacteria</taxon>
        <taxon>Alteromonadales</taxon>
        <taxon>Idiomarinaceae</taxon>
        <taxon>Idiomarina</taxon>
    </lineage>
</organism>
<evidence type="ECO:0000313" key="2">
    <source>
        <dbReference type="EMBL" id="HAR56852.1"/>
    </source>
</evidence>
<dbReference type="PROSITE" id="PS51257">
    <property type="entry name" value="PROKAR_LIPOPROTEIN"/>
    <property type="match status" value="1"/>
</dbReference>
<dbReference type="InterPro" id="IPR011990">
    <property type="entry name" value="TPR-like_helical_dom_sf"/>
</dbReference>
<dbReference type="Proteomes" id="UP000262878">
    <property type="component" value="Unassembled WGS sequence"/>
</dbReference>
<reference evidence="2 3" key="1">
    <citation type="journal article" date="2018" name="Nat. Biotechnol.">
        <title>A standardized bacterial taxonomy based on genome phylogeny substantially revises the tree of life.</title>
        <authorList>
            <person name="Parks D.H."/>
            <person name="Chuvochina M."/>
            <person name="Waite D.W."/>
            <person name="Rinke C."/>
            <person name="Skarshewski A."/>
            <person name="Chaumeil P.A."/>
            <person name="Hugenholtz P."/>
        </authorList>
    </citation>
    <scope>NUCLEOTIDE SEQUENCE [LARGE SCALE GENOMIC DNA]</scope>
    <source>
        <strain evidence="2">UBA9360</strain>
    </source>
</reference>
<evidence type="ECO:0000313" key="3">
    <source>
        <dbReference type="Proteomes" id="UP000262878"/>
    </source>
</evidence>
<dbReference type="STRING" id="314276.OS145_04865"/>
<proteinExistence type="predicted"/>
<dbReference type="Gene3D" id="1.25.40.10">
    <property type="entry name" value="Tetratricopeptide repeat domain"/>
    <property type="match status" value="1"/>
</dbReference>
<feature type="repeat" description="TPR" evidence="1">
    <location>
        <begin position="25"/>
        <end position="58"/>
    </location>
</feature>
<sequence>MHRFILGAIGFALTACSVSTDETVVDAHLRAGMAYLAQNQLDHAERHFKQAFLADPKRVDTVLALGHWYLRKERVNSALLLYQEALSWQPMSGVLHNNYAVALCLSGQQQAAQRAFAQAKRLGAQASQKNHCAQHH</sequence>
<dbReference type="EMBL" id="DMUP01000211">
    <property type="protein sequence ID" value="HAR56852.1"/>
    <property type="molecule type" value="Genomic_DNA"/>
</dbReference>
<evidence type="ECO:0000256" key="1">
    <source>
        <dbReference type="PROSITE-ProRule" id="PRU00339"/>
    </source>
</evidence>
<name>A0A348WQP0_9GAMM</name>
<dbReference type="InterPro" id="IPR019734">
    <property type="entry name" value="TPR_rpt"/>
</dbReference>
<accession>A0A348WQP0</accession>
<dbReference type="PROSITE" id="PS50005">
    <property type="entry name" value="TPR"/>
    <property type="match status" value="2"/>
</dbReference>
<comment type="caution">
    <text evidence="2">The sequence shown here is derived from an EMBL/GenBank/DDBJ whole genome shotgun (WGS) entry which is preliminary data.</text>
</comment>
<gene>
    <name evidence="2" type="ORF">DCR58_08730</name>
</gene>